<organism evidence="3 4">
    <name type="scientific">Phytophthora boehmeriae</name>
    <dbReference type="NCBI Taxonomy" id="109152"/>
    <lineage>
        <taxon>Eukaryota</taxon>
        <taxon>Sar</taxon>
        <taxon>Stramenopiles</taxon>
        <taxon>Oomycota</taxon>
        <taxon>Peronosporomycetes</taxon>
        <taxon>Peronosporales</taxon>
        <taxon>Peronosporaceae</taxon>
        <taxon>Phytophthora</taxon>
    </lineage>
</organism>
<keyword evidence="1" id="KW-0175">Coiled coil</keyword>
<evidence type="ECO:0000256" key="1">
    <source>
        <dbReference type="SAM" id="Coils"/>
    </source>
</evidence>
<accession>A0A8T1X3X7</accession>
<protein>
    <submittedName>
        <fullName evidence="3">Uncharacterized protein</fullName>
    </submittedName>
</protein>
<dbReference type="Proteomes" id="UP000693981">
    <property type="component" value="Unassembled WGS sequence"/>
</dbReference>
<comment type="caution">
    <text evidence="3">The sequence shown here is derived from an EMBL/GenBank/DDBJ whole genome shotgun (WGS) entry which is preliminary data.</text>
</comment>
<feature type="region of interest" description="Disordered" evidence="2">
    <location>
        <begin position="122"/>
        <end position="146"/>
    </location>
</feature>
<proteinExistence type="predicted"/>
<name>A0A8T1X3X7_9STRA</name>
<reference evidence="3" key="1">
    <citation type="submission" date="2021-02" db="EMBL/GenBank/DDBJ databases">
        <authorList>
            <person name="Palmer J.M."/>
        </authorList>
    </citation>
    <scope>NUCLEOTIDE SEQUENCE</scope>
    <source>
        <strain evidence="3">SCRP23</strain>
    </source>
</reference>
<dbReference type="EMBL" id="JAGDFL010000072">
    <property type="protein sequence ID" value="KAG7398753.1"/>
    <property type="molecule type" value="Genomic_DNA"/>
</dbReference>
<evidence type="ECO:0000313" key="3">
    <source>
        <dbReference type="EMBL" id="KAG7398753.1"/>
    </source>
</evidence>
<feature type="coiled-coil region" evidence="1">
    <location>
        <begin position="6"/>
        <end position="33"/>
    </location>
</feature>
<keyword evidence="4" id="KW-1185">Reference proteome</keyword>
<sequence>MQNQIMHDLGTAVEAAENEFKTLNERYKCLVAQMEANNRHNTRGSKKSKTDSSSTSNQLSQALGPLLDELDAKAKQLNLLKQVYQQAANSTINPPRHVVLSPEAIRRKTASLRLLHEYRQLESDAKNKGSGRSASPAEGSFIPFDT</sequence>
<dbReference type="AlphaFoldDB" id="A0A8T1X3X7"/>
<evidence type="ECO:0000256" key="2">
    <source>
        <dbReference type="SAM" id="MobiDB-lite"/>
    </source>
</evidence>
<feature type="region of interest" description="Disordered" evidence="2">
    <location>
        <begin position="35"/>
        <end position="60"/>
    </location>
</feature>
<evidence type="ECO:0000313" key="4">
    <source>
        <dbReference type="Proteomes" id="UP000693981"/>
    </source>
</evidence>
<dbReference type="OrthoDB" id="76453at2759"/>
<gene>
    <name evidence="3" type="ORF">PHYBOEH_010496</name>
</gene>